<gene>
    <name evidence="2" type="ORF">HNP76_001264</name>
</gene>
<comment type="caution">
    <text evidence="2">The sequence shown here is derived from an EMBL/GenBank/DDBJ whole genome shotgun (WGS) entry which is preliminary data.</text>
</comment>
<evidence type="ECO:0000313" key="3">
    <source>
        <dbReference type="Proteomes" id="UP000518887"/>
    </source>
</evidence>
<dbReference type="RefSeq" id="WP_184658647.1">
    <property type="nucleotide sequence ID" value="NZ_CP031518.1"/>
</dbReference>
<name>A0A7W8G8R1_9SPIR</name>
<feature type="chain" id="PRO_5030551935" description="Lipoprotein" evidence="1">
    <location>
        <begin position="23"/>
        <end position="300"/>
    </location>
</feature>
<keyword evidence="3" id="KW-1185">Reference proteome</keyword>
<protein>
    <recommendedName>
        <fullName evidence="4">Lipoprotein</fullName>
    </recommendedName>
</protein>
<proteinExistence type="predicted"/>
<dbReference type="PROSITE" id="PS51257">
    <property type="entry name" value="PROKAR_LIPOPROTEIN"/>
    <property type="match status" value="1"/>
</dbReference>
<reference evidence="2 3" key="1">
    <citation type="submission" date="2020-08" db="EMBL/GenBank/DDBJ databases">
        <title>Genomic Encyclopedia of Type Strains, Phase IV (KMG-IV): sequencing the most valuable type-strain genomes for metagenomic binning, comparative biology and taxonomic classification.</title>
        <authorList>
            <person name="Goeker M."/>
        </authorList>
    </citation>
    <scope>NUCLEOTIDE SEQUENCE [LARGE SCALE GENOMIC DNA]</scope>
    <source>
        <strain evidence="2 3">DSM 103462</strain>
    </source>
</reference>
<dbReference type="EMBL" id="JACHFQ010000004">
    <property type="protein sequence ID" value="MBB5225896.1"/>
    <property type="molecule type" value="Genomic_DNA"/>
</dbReference>
<accession>A0A7W8G8R1</accession>
<dbReference type="AlphaFoldDB" id="A0A7W8G8R1"/>
<evidence type="ECO:0008006" key="4">
    <source>
        <dbReference type="Google" id="ProtNLM"/>
    </source>
</evidence>
<evidence type="ECO:0000313" key="2">
    <source>
        <dbReference type="EMBL" id="MBB5225896.1"/>
    </source>
</evidence>
<organism evidence="2 3">
    <name type="scientific">Treponema ruminis</name>
    <dbReference type="NCBI Taxonomy" id="744515"/>
    <lineage>
        <taxon>Bacteria</taxon>
        <taxon>Pseudomonadati</taxon>
        <taxon>Spirochaetota</taxon>
        <taxon>Spirochaetia</taxon>
        <taxon>Spirochaetales</taxon>
        <taxon>Treponemataceae</taxon>
        <taxon>Treponema</taxon>
    </lineage>
</organism>
<feature type="signal peptide" evidence="1">
    <location>
        <begin position="1"/>
        <end position="22"/>
    </location>
</feature>
<keyword evidence="1" id="KW-0732">Signal</keyword>
<sequence length="300" mass="31275">MKKIIRNLAAVFAAVALVSAFASCKSNDDDDDKNNNNNKGSTVVKTIDLVKNEYATNQTQVKIETGFDSLKAGDKVKVVMKGTADKALGKAEIIICDTTAEANYWKNLADPYACVIGTEFDITTEFTVATAPVGTGAASMTLAINGLAGDTAVKLSCTSFSVTKTAAAEAPAPAAGSTVVKTIDLVKNEYATNQTQVKIETGFDSLKVGDKVKVVMKGTADKALGSAELVLCDTTEAANWWKNLADPYACEIGTEFDITTEFTVTTAPVGTGAASMTLAINGLAGDTTVKLSCTAFSVTK</sequence>
<evidence type="ECO:0000256" key="1">
    <source>
        <dbReference type="SAM" id="SignalP"/>
    </source>
</evidence>
<dbReference type="Proteomes" id="UP000518887">
    <property type="component" value="Unassembled WGS sequence"/>
</dbReference>